<keyword evidence="3" id="KW-1185">Reference proteome</keyword>
<organism evidence="2 3">
    <name type="scientific">Rhizomicrobium palustre</name>
    <dbReference type="NCBI Taxonomy" id="189966"/>
    <lineage>
        <taxon>Bacteria</taxon>
        <taxon>Pseudomonadati</taxon>
        <taxon>Pseudomonadota</taxon>
        <taxon>Alphaproteobacteria</taxon>
        <taxon>Micropepsales</taxon>
        <taxon>Micropepsaceae</taxon>
        <taxon>Rhizomicrobium</taxon>
    </lineage>
</organism>
<dbReference type="Proteomes" id="UP000570514">
    <property type="component" value="Unassembled WGS sequence"/>
</dbReference>
<evidence type="ECO:0000313" key="3">
    <source>
        <dbReference type="Proteomes" id="UP000570514"/>
    </source>
</evidence>
<gene>
    <name evidence="2" type="ORF">FHS83_000737</name>
</gene>
<reference evidence="2 3" key="1">
    <citation type="submission" date="2020-03" db="EMBL/GenBank/DDBJ databases">
        <title>Genomic Encyclopedia of Type Strains, Phase IV (KMG-IV): sequencing the most valuable type-strain genomes for metagenomic binning, comparative biology and taxonomic classification.</title>
        <authorList>
            <person name="Goeker M."/>
        </authorList>
    </citation>
    <scope>NUCLEOTIDE SEQUENCE [LARGE SCALE GENOMIC DNA]</scope>
    <source>
        <strain evidence="2 3">DSM 19867</strain>
    </source>
</reference>
<feature type="transmembrane region" description="Helical" evidence="1">
    <location>
        <begin position="14"/>
        <end position="39"/>
    </location>
</feature>
<keyword evidence="1" id="KW-0472">Membrane</keyword>
<evidence type="ECO:0000313" key="2">
    <source>
        <dbReference type="EMBL" id="NIK87419.1"/>
    </source>
</evidence>
<name>A0A846MW16_9PROT</name>
<dbReference type="RefSeq" id="WP_167081005.1">
    <property type="nucleotide sequence ID" value="NZ_BAAADC010000001.1"/>
</dbReference>
<dbReference type="EMBL" id="JAASRM010000001">
    <property type="protein sequence ID" value="NIK87419.1"/>
    <property type="molecule type" value="Genomic_DNA"/>
</dbReference>
<keyword evidence="1" id="KW-0812">Transmembrane</keyword>
<evidence type="ECO:0000256" key="1">
    <source>
        <dbReference type="SAM" id="Phobius"/>
    </source>
</evidence>
<sequence>MTAKRNFFTWLKDVVLFFAAPAIALAYLALFPFIGIMLLNQHLKAKREQKAQG</sequence>
<comment type="caution">
    <text evidence="2">The sequence shown here is derived from an EMBL/GenBank/DDBJ whole genome shotgun (WGS) entry which is preliminary data.</text>
</comment>
<keyword evidence="1" id="KW-1133">Transmembrane helix</keyword>
<accession>A0A846MW16</accession>
<protein>
    <submittedName>
        <fullName evidence="2">Uncharacterized protein</fullName>
    </submittedName>
</protein>
<dbReference type="AlphaFoldDB" id="A0A846MW16"/>
<proteinExistence type="predicted"/>